<evidence type="ECO:0000256" key="4">
    <source>
        <dbReference type="ARBA" id="ARBA00022448"/>
    </source>
</evidence>
<dbReference type="EMBL" id="JAVRHX010000002">
    <property type="protein sequence ID" value="MDT0595196.1"/>
    <property type="molecule type" value="Genomic_DNA"/>
</dbReference>
<dbReference type="RefSeq" id="WP_311368710.1">
    <property type="nucleotide sequence ID" value="NZ_JAVRHX010000002.1"/>
</dbReference>
<keyword evidence="6" id="KW-0997">Cell inner membrane</keyword>
<evidence type="ECO:0000256" key="1">
    <source>
        <dbReference type="ARBA" id="ARBA00004533"/>
    </source>
</evidence>
<keyword evidence="8" id="KW-0653">Protein transport</keyword>
<comment type="similarity">
    <text evidence="2">Belongs to the GSP N family.</text>
</comment>
<comment type="subcellular location">
    <subcellularLocation>
        <location evidence="1">Cell inner membrane</location>
    </subcellularLocation>
</comment>
<keyword evidence="4" id="KW-0813">Transport</keyword>
<evidence type="ECO:0000256" key="8">
    <source>
        <dbReference type="ARBA" id="ARBA00022927"/>
    </source>
</evidence>
<keyword evidence="13" id="KW-1185">Reference proteome</keyword>
<keyword evidence="7 11" id="KW-0812">Transmembrane</keyword>
<accession>A0ABU2ZSF8</accession>
<evidence type="ECO:0000313" key="12">
    <source>
        <dbReference type="EMBL" id="MDT0595196.1"/>
    </source>
</evidence>
<protein>
    <recommendedName>
        <fullName evidence="3">Type II secretion system protein N</fullName>
    </recommendedName>
    <alternativeName>
        <fullName evidence="10">General secretion pathway protein N</fullName>
    </alternativeName>
</protein>
<gene>
    <name evidence="12" type="ORF">RM552_10100</name>
</gene>
<keyword evidence="11" id="KW-1133">Transmembrane helix</keyword>
<evidence type="ECO:0000256" key="10">
    <source>
        <dbReference type="ARBA" id="ARBA00030772"/>
    </source>
</evidence>
<organism evidence="12 13">
    <name type="scientific">Glaciecola petra</name>
    <dbReference type="NCBI Taxonomy" id="3075602"/>
    <lineage>
        <taxon>Bacteria</taxon>
        <taxon>Pseudomonadati</taxon>
        <taxon>Pseudomonadota</taxon>
        <taxon>Gammaproteobacteria</taxon>
        <taxon>Alteromonadales</taxon>
        <taxon>Alteromonadaceae</taxon>
        <taxon>Glaciecola</taxon>
    </lineage>
</organism>
<evidence type="ECO:0000256" key="6">
    <source>
        <dbReference type="ARBA" id="ARBA00022519"/>
    </source>
</evidence>
<evidence type="ECO:0000256" key="3">
    <source>
        <dbReference type="ARBA" id="ARBA00021563"/>
    </source>
</evidence>
<reference evidence="12 13" key="1">
    <citation type="submission" date="2023-09" db="EMBL/GenBank/DDBJ databases">
        <authorList>
            <person name="Rey-Velasco X."/>
        </authorList>
    </citation>
    <scope>NUCLEOTIDE SEQUENCE [LARGE SCALE GENOMIC DNA]</scope>
    <source>
        <strain evidence="12 13">P117</strain>
    </source>
</reference>
<evidence type="ECO:0000313" key="13">
    <source>
        <dbReference type="Proteomes" id="UP001253545"/>
    </source>
</evidence>
<feature type="transmembrane region" description="Helical" evidence="11">
    <location>
        <begin position="6"/>
        <end position="27"/>
    </location>
</feature>
<evidence type="ECO:0000256" key="9">
    <source>
        <dbReference type="ARBA" id="ARBA00023136"/>
    </source>
</evidence>
<evidence type="ECO:0000256" key="7">
    <source>
        <dbReference type="ARBA" id="ARBA00022692"/>
    </source>
</evidence>
<dbReference type="Pfam" id="PF01203">
    <property type="entry name" value="T2SSN"/>
    <property type="match status" value="1"/>
</dbReference>
<dbReference type="InterPro" id="IPR022792">
    <property type="entry name" value="T2SS_protein-GspN"/>
</dbReference>
<dbReference type="Proteomes" id="UP001253545">
    <property type="component" value="Unassembled WGS sequence"/>
</dbReference>
<keyword evidence="9 11" id="KW-0472">Membrane</keyword>
<comment type="caution">
    <text evidence="12">The sequence shown here is derived from an EMBL/GenBank/DDBJ whole genome shotgun (WGS) entry which is preliminary data.</text>
</comment>
<evidence type="ECO:0000256" key="5">
    <source>
        <dbReference type="ARBA" id="ARBA00022475"/>
    </source>
</evidence>
<evidence type="ECO:0000256" key="11">
    <source>
        <dbReference type="SAM" id="Phobius"/>
    </source>
</evidence>
<evidence type="ECO:0000256" key="2">
    <source>
        <dbReference type="ARBA" id="ARBA00007208"/>
    </source>
</evidence>
<name>A0ABU2ZSF8_9ALTE</name>
<keyword evidence="5" id="KW-1003">Cell membrane</keyword>
<sequence length="251" mass="27638">MKTWQWIVLILVSYIIFLIAYIPASFVTGQIQENSQQQIRFVGVSGTLFSGAAQALDYKGLRVNDIEWELSPLYLFMLKAKLNIDSGNIRDVDAISLKGSVTASLLNTQALSAQNAQLFIPAKTALSQMQLPVPVIASGRLRVDVENFEFDQACVALKGKGSWLNASIDFEQQQTKLGLFEANLSCQSPDFVLQILPDNILSLDANVRLQLDGKFFPEGTYKMPSDFPPALKAGASLFGVETSSGTYRIDF</sequence>
<proteinExistence type="inferred from homology"/>